<feature type="compositionally biased region" description="Pro residues" evidence="1">
    <location>
        <begin position="75"/>
        <end position="93"/>
    </location>
</feature>
<evidence type="ECO:0008006" key="4">
    <source>
        <dbReference type="Google" id="ProtNLM"/>
    </source>
</evidence>
<gene>
    <name evidence="2" type="ORF">GCM10009830_16590</name>
</gene>
<dbReference type="EMBL" id="BAAAQF010000005">
    <property type="protein sequence ID" value="GAA1671284.1"/>
    <property type="molecule type" value="Genomic_DNA"/>
</dbReference>
<feature type="compositionally biased region" description="Low complexity" evidence="1">
    <location>
        <begin position="44"/>
        <end position="74"/>
    </location>
</feature>
<protein>
    <recommendedName>
        <fullName evidence="4">Septum formation-related domain-containing protein</fullName>
    </recommendedName>
</protein>
<comment type="caution">
    <text evidence="2">The sequence shown here is derived from an EMBL/GenBank/DDBJ whole genome shotgun (WGS) entry which is preliminary data.</text>
</comment>
<feature type="region of interest" description="Disordered" evidence="1">
    <location>
        <begin position="1"/>
        <end position="95"/>
    </location>
</feature>
<accession>A0ABN2GHA8</accession>
<dbReference type="RefSeq" id="WP_344484320.1">
    <property type="nucleotide sequence ID" value="NZ_BAAAQF010000005.1"/>
</dbReference>
<feature type="compositionally biased region" description="Low complexity" evidence="1">
    <location>
        <begin position="10"/>
        <end position="33"/>
    </location>
</feature>
<reference evidence="2 3" key="1">
    <citation type="journal article" date="2019" name="Int. J. Syst. Evol. Microbiol.">
        <title>The Global Catalogue of Microorganisms (GCM) 10K type strain sequencing project: providing services to taxonomists for standard genome sequencing and annotation.</title>
        <authorList>
            <consortium name="The Broad Institute Genomics Platform"/>
            <consortium name="The Broad Institute Genome Sequencing Center for Infectious Disease"/>
            <person name="Wu L."/>
            <person name="Ma J."/>
        </authorList>
    </citation>
    <scope>NUCLEOTIDE SEQUENCE [LARGE SCALE GENOMIC DNA]</scope>
    <source>
        <strain evidence="2 3">JCM 16001</strain>
    </source>
</reference>
<proteinExistence type="predicted"/>
<organism evidence="2 3">
    <name type="scientific">Glycomyces endophyticus</name>
    <dbReference type="NCBI Taxonomy" id="480996"/>
    <lineage>
        <taxon>Bacteria</taxon>
        <taxon>Bacillati</taxon>
        <taxon>Actinomycetota</taxon>
        <taxon>Actinomycetes</taxon>
        <taxon>Glycomycetales</taxon>
        <taxon>Glycomycetaceae</taxon>
        <taxon>Glycomyces</taxon>
    </lineage>
</organism>
<keyword evidence="3" id="KW-1185">Reference proteome</keyword>
<evidence type="ECO:0000256" key="1">
    <source>
        <dbReference type="SAM" id="MobiDB-lite"/>
    </source>
</evidence>
<name>A0ABN2GHA8_9ACTN</name>
<evidence type="ECO:0000313" key="2">
    <source>
        <dbReference type="EMBL" id="GAA1671284.1"/>
    </source>
</evidence>
<dbReference type="Proteomes" id="UP001499851">
    <property type="component" value="Unassembled WGS sequence"/>
</dbReference>
<evidence type="ECO:0000313" key="3">
    <source>
        <dbReference type="Proteomes" id="UP001499851"/>
    </source>
</evidence>
<sequence length="347" mass="35481">MTYPPPNPYDPNQTPGAGQPQQPYGQPSQPAYGAPSPQPGGAYGAPSQPGLPPQSSGYGAPAQPGPYGAPQQQPGFPPPPGGPYGAPPIPPPSGGRGGGLLGKILGGAGALLIGIVIVVVRALANDSGSDSNDTANDTVTDTATDTTLTDQEMEAVEAAEVGDCMSDAEVDATADLIVPCDDAAAFWTITKVSDDSGASVGILGDLDDTAPVAEVCGQEFLGWTPGVVWQSYQVVYTETIEGAGGPVDFLYCIEAIDKEDADGGRPIVPDVGDCTDGTLRTFDCGNAAALYVVDDIELYDPPVDELTFDYMTALGGCPSSDYYATPVTSGDDILPQVYMAYCSSDNA</sequence>